<comment type="caution">
    <text evidence="4">Lacks conserved residue(s) required for the propagation of feature annotation.</text>
</comment>
<feature type="domain" description="Pseudouridine synthase I TruA alpha/beta" evidence="8">
    <location>
        <begin position="16"/>
        <end position="121"/>
    </location>
</feature>
<sequence length="286" mass="31136">MTNGAQDVVRVRLDLSYDGTGFSGWATQPGRRTVQSELTTGLETVLRTPVVVTVAGRTDAGVHARGQVAHLDVALERWEAVAGRGDRTPQEALVSRLAGVLPPDVVLRRACVVPDAFDARFSATWRRYVYRIDDGGAPDPLRRAWVLRHRRALDDVAMDAALAQLLGEHDFLAYCKPRDGATTIRTLQEASVRRRDGVVEIEVRADAFCHSMVRSIVGALLAVGEGRRPPSWPREALEQVRREAGVAVAPPTGLVLEEVGYPADAELAERARTARAVRVLGGTLPD</sequence>
<dbReference type="Pfam" id="PF01416">
    <property type="entry name" value="PseudoU_synth_1"/>
    <property type="match status" value="2"/>
</dbReference>
<protein>
    <recommendedName>
        <fullName evidence="4">tRNA pseudouridine synthase A</fullName>
        <ecNumber evidence="4">5.4.99.12</ecNumber>
    </recommendedName>
    <alternativeName>
        <fullName evidence="4">tRNA pseudouridine(38-40) synthase</fullName>
    </alternativeName>
    <alternativeName>
        <fullName evidence="4">tRNA pseudouridylate synthase I</fullName>
    </alternativeName>
    <alternativeName>
        <fullName evidence="4">tRNA-uridine isomerase I</fullName>
    </alternativeName>
</protein>
<dbReference type="InterPro" id="IPR020097">
    <property type="entry name" value="PsdUridine_synth_TruA_a/b_dom"/>
</dbReference>
<evidence type="ECO:0000256" key="4">
    <source>
        <dbReference type="HAMAP-Rule" id="MF_00171"/>
    </source>
</evidence>
<dbReference type="InterPro" id="IPR020095">
    <property type="entry name" value="PsdUridine_synth_TruA_C"/>
</dbReference>
<dbReference type="InterPro" id="IPR020094">
    <property type="entry name" value="TruA/RsuA/RluB/E/F_N"/>
</dbReference>
<feature type="active site" description="Nucleophile" evidence="4 5">
    <location>
        <position position="59"/>
    </location>
</feature>
<dbReference type="FunFam" id="3.30.70.660:FF:000003">
    <property type="entry name" value="tRNA pseudouridine synthase A"/>
    <property type="match status" value="1"/>
</dbReference>
<gene>
    <name evidence="4" type="primary">truA</name>
    <name evidence="9" type="ORF">SERN_0501</name>
</gene>
<dbReference type="PANTHER" id="PTHR11142:SF0">
    <property type="entry name" value="TRNA PSEUDOURIDINE SYNTHASE-LIKE 1"/>
    <property type="match status" value="1"/>
</dbReference>
<accession>A0A4Z1E538</accession>
<evidence type="ECO:0000256" key="7">
    <source>
        <dbReference type="RuleBase" id="RU003792"/>
    </source>
</evidence>
<feature type="domain" description="Pseudouridine synthase I TruA alpha/beta" evidence="8">
    <location>
        <begin position="161"/>
        <end position="262"/>
    </location>
</feature>
<dbReference type="NCBIfam" id="TIGR00071">
    <property type="entry name" value="hisT_truA"/>
    <property type="match status" value="1"/>
</dbReference>
<evidence type="ECO:0000256" key="2">
    <source>
        <dbReference type="ARBA" id="ARBA00022694"/>
    </source>
</evidence>
<evidence type="ECO:0000256" key="3">
    <source>
        <dbReference type="ARBA" id="ARBA00023235"/>
    </source>
</evidence>
<dbReference type="PANTHER" id="PTHR11142">
    <property type="entry name" value="PSEUDOURIDYLATE SYNTHASE"/>
    <property type="match status" value="1"/>
</dbReference>
<dbReference type="Gene3D" id="3.30.70.660">
    <property type="entry name" value="Pseudouridine synthase I, catalytic domain, C-terminal subdomain"/>
    <property type="match status" value="1"/>
</dbReference>
<dbReference type="AlphaFoldDB" id="A0A4Z1E538"/>
<name>A0A4Z1E538_9MICO</name>
<evidence type="ECO:0000313" key="10">
    <source>
        <dbReference type="Proteomes" id="UP000297318"/>
    </source>
</evidence>
<dbReference type="PIRSF" id="PIRSF001430">
    <property type="entry name" value="tRNA_psdUrid_synth"/>
    <property type="match status" value="1"/>
</dbReference>
<keyword evidence="3 4" id="KW-0413">Isomerase</keyword>
<evidence type="ECO:0000259" key="8">
    <source>
        <dbReference type="Pfam" id="PF01416"/>
    </source>
</evidence>
<evidence type="ECO:0000256" key="6">
    <source>
        <dbReference type="PIRSR" id="PIRSR001430-2"/>
    </source>
</evidence>
<evidence type="ECO:0000313" key="9">
    <source>
        <dbReference type="EMBL" id="TGO06309.1"/>
    </source>
</evidence>
<feature type="binding site" evidence="4 6">
    <location>
        <position position="128"/>
    </location>
    <ligand>
        <name>substrate</name>
    </ligand>
</feature>
<comment type="catalytic activity">
    <reaction evidence="4 7">
        <text>uridine(38/39/40) in tRNA = pseudouridine(38/39/40) in tRNA</text>
        <dbReference type="Rhea" id="RHEA:22376"/>
        <dbReference type="Rhea" id="RHEA-COMP:10085"/>
        <dbReference type="Rhea" id="RHEA-COMP:10087"/>
        <dbReference type="ChEBI" id="CHEBI:65314"/>
        <dbReference type="ChEBI" id="CHEBI:65315"/>
        <dbReference type="EC" id="5.4.99.12"/>
    </reaction>
</comment>
<comment type="caution">
    <text evidence="9">The sequence shown here is derived from an EMBL/GenBank/DDBJ whole genome shotgun (WGS) entry which is preliminary data.</text>
</comment>
<proteinExistence type="inferred from homology"/>
<reference evidence="9 10" key="1">
    <citation type="submission" date="2018-11" db="EMBL/GenBank/DDBJ databases">
        <title>Complete genome sequencing of the Actinobacteria Serinibacter sp. K3-2.</title>
        <authorList>
            <person name="Rakitin A.L."/>
            <person name="Beletsky A.V."/>
            <person name="Mardanov A.V."/>
            <person name="Ravin N.V."/>
            <person name="Gromova A.S."/>
            <person name="Filippova S.N."/>
            <person name="Gal'Chenko V.F."/>
        </authorList>
    </citation>
    <scope>NUCLEOTIDE SEQUENCE [LARGE SCALE GENOMIC DNA]</scope>
    <source>
        <strain evidence="9 10">K3-2</strain>
    </source>
</reference>
<dbReference type="Gene3D" id="3.30.70.580">
    <property type="entry name" value="Pseudouridine synthase I, catalytic domain, N-terminal subdomain"/>
    <property type="match status" value="1"/>
</dbReference>
<dbReference type="EMBL" id="RHPJ01000001">
    <property type="protein sequence ID" value="TGO06309.1"/>
    <property type="molecule type" value="Genomic_DNA"/>
</dbReference>
<dbReference type="GO" id="GO:0160147">
    <property type="term" value="F:tRNA pseudouridine(38-40) synthase activity"/>
    <property type="evidence" value="ECO:0007669"/>
    <property type="project" value="UniProtKB-EC"/>
</dbReference>
<comment type="similarity">
    <text evidence="1 4 7">Belongs to the tRNA pseudouridine synthase TruA family.</text>
</comment>
<dbReference type="InterPro" id="IPR020103">
    <property type="entry name" value="PsdUridine_synth_cat_dom_sf"/>
</dbReference>
<evidence type="ECO:0000256" key="1">
    <source>
        <dbReference type="ARBA" id="ARBA00009375"/>
    </source>
</evidence>
<dbReference type="GO" id="GO:0003723">
    <property type="term" value="F:RNA binding"/>
    <property type="evidence" value="ECO:0007669"/>
    <property type="project" value="InterPro"/>
</dbReference>
<evidence type="ECO:0000256" key="5">
    <source>
        <dbReference type="PIRSR" id="PIRSR001430-1"/>
    </source>
</evidence>
<dbReference type="EC" id="5.4.99.12" evidence="4"/>
<dbReference type="CDD" id="cd02570">
    <property type="entry name" value="PseudoU_synth_EcTruA"/>
    <property type="match status" value="1"/>
</dbReference>
<dbReference type="InterPro" id="IPR001406">
    <property type="entry name" value="PsdUridine_synth_TruA"/>
</dbReference>
<dbReference type="GO" id="GO:0031119">
    <property type="term" value="P:tRNA pseudouridine synthesis"/>
    <property type="evidence" value="ECO:0007669"/>
    <property type="project" value="UniProtKB-UniRule"/>
</dbReference>
<comment type="subunit">
    <text evidence="4">Homodimer.</text>
</comment>
<dbReference type="Proteomes" id="UP000297318">
    <property type="component" value="Unassembled WGS sequence"/>
</dbReference>
<keyword evidence="2 4" id="KW-0819">tRNA processing</keyword>
<comment type="function">
    <text evidence="4">Formation of pseudouridine at positions 38, 39 and 40 in the anticodon stem and loop of transfer RNAs.</text>
</comment>
<dbReference type="HAMAP" id="MF_00171">
    <property type="entry name" value="TruA"/>
    <property type="match status" value="1"/>
</dbReference>
<dbReference type="FunFam" id="3.30.70.580:FF:000001">
    <property type="entry name" value="tRNA pseudouridine synthase A"/>
    <property type="match status" value="1"/>
</dbReference>
<dbReference type="SUPFAM" id="SSF55120">
    <property type="entry name" value="Pseudouridine synthase"/>
    <property type="match status" value="1"/>
</dbReference>
<dbReference type="RefSeq" id="WP_233251416.1">
    <property type="nucleotide sequence ID" value="NZ_RHPJ01000001.1"/>
</dbReference>
<keyword evidence="10" id="KW-1185">Reference proteome</keyword>
<organism evidence="9 10">
    <name type="scientific">Serinibacter arcticus</name>
    <dbReference type="NCBI Taxonomy" id="1655435"/>
    <lineage>
        <taxon>Bacteria</taxon>
        <taxon>Bacillati</taxon>
        <taxon>Actinomycetota</taxon>
        <taxon>Actinomycetes</taxon>
        <taxon>Micrococcales</taxon>
        <taxon>Beutenbergiaceae</taxon>
        <taxon>Serinibacter</taxon>
    </lineage>
</organism>